<dbReference type="PANTHER" id="PTHR43005">
    <property type="entry name" value="BLR7065 PROTEIN"/>
    <property type="match status" value="1"/>
</dbReference>
<evidence type="ECO:0000256" key="4">
    <source>
        <dbReference type="ARBA" id="ARBA00022692"/>
    </source>
</evidence>
<dbReference type="InterPro" id="IPR035906">
    <property type="entry name" value="MetI-like_sf"/>
</dbReference>
<protein>
    <submittedName>
        <fullName evidence="9">ABC transporter permease subunit</fullName>
    </submittedName>
</protein>
<feature type="transmembrane region" description="Helical" evidence="7">
    <location>
        <begin position="235"/>
        <end position="257"/>
    </location>
</feature>
<evidence type="ECO:0000256" key="2">
    <source>
        <dbReference type="ARBA" id="ARBA00022448"/>
    </source>
</evidence>
<comment type="subcellular location">
    <subcellularLocation>
        <location evidence="1 7">Cell membrane</location>
        <topology evidence="1 7">Multi-pass membrane protein</topology>
    </subcellularLocation>
</comment>
<dbReference type="AlphaFoldDB" id="A0A7K3M207"/>
<gene>
    <name evidence="9" type="ORF">F7O44_07640</name>
</gene>
<evidence type="ECO:0000259" key="8">
    <source>
        <dbReference type="PROSITE" id="PS50928"/>
    </source>
</evidence>
<evidence type="ECO:0000313" key="9">
    <source>
        <dbReference type="EMBL" id="NDL56942.1"/>
    </source>
</evidence>
<feature type="transmembrane region" description="Helical" evidence="7">
    <location>
        <begin position="126"/>
        <end position="151"/>
    </location>
</feature>
<dbReference type="GO" id="GO:0055085">
    <property type="term" value="P:transmembrane transport"/>
    <property type="evidence" value="ECO:0007669"/>
    <property type="project" value="InterPro"/>
</dbReference>
<dbReference type="PROSITE" id="PS50928">
    <property type="entry name" value="ABC_TM1"/>
    <property type="match status" value="1"/>
</dbReference>
<dbReference type="PANTHER" id="PTHR43005:SF1">
    <property type="entry name" value="SPERMIDINE_PUTRESCINE TRANSPORT SYSTEM PERMEASE PROTEIN"/>
    <property type="match status" value="1"/>
</dbReference>
<dbReference type="InterPro" id="IPR000515">
    <property type="entry name" value="MetI-like"/>
</dbReference>
<dbReference type="Proteomes" id="UP000460435">
    <property type="component" value="Unassembled WGS sequence"/>
</dbReference>
<sequence>MMFPAVWALYLGLTNYRVTGTAAREPEFVGTDNFTRALEDPLFTSSLWITLIFMAFSGVVGQMGLGFTLAWLFRRWRGWTRRTIEVLVIMSWIIPGSVVAFLWRAFLDGEGGTLNALIPGDVTTEWLLRQPLLAIIVFNIWRGTAFAMLLFDAALNTLPPSHLETAKVSGASTWQTLRDIVFPAVRGHMLTTALLVSMWTFNLFTPFLLTGGGPNYQTEVLAIYVYRVGFGQGDFGFGSAVSAVMLVINLIIALVYFRVLRDRRKKA</sequence>
<dbReference type="EMBL" id="WLZY01000002">
    <property type="protein sequence ID" value="NDL56942.1"/>
    <property type="molecule type" value="Genomic_DNA"/>
</dbReference>
<feature type="domain" description="ABC transmembrane type-1" evidence="8">
    <location>
        <begin position="48"/>
        <end position="256"/>
    </location>
</feature>
<proteinExistence type="inferred from homology"/>
<feature type="transmembrane region" description="Helical" evidence="7">
    <location>
        <begin position="47"/>
        <end position="72"/>
    </location>
</feature>
<evidence type="ECO:0000256" key="6">
    <source>
        <dbReference type="ARBA" id="ARBA00023136"/>
    </source>
</evidence>
<feature type="transmembrane region" description="Helical" evidence="7">
    <location>
        <begin position="188"/>
        <end position="209"/>
    </location>
</feature>
<keyword evidence="5 7" id="KW-1133">Transmembrane helix</keyword>
<keyword evidence="2 7" id="KW-0813">Transport</keyword>
<keyword evidence="4 7" id="KW-0812">Transmembrane</keyword>
<dbReference type="GO" id="GO:0005886">
    <property type="term" value="C:plasma membrane"/>
    <property type="evidence" value="ECO:0007669"/>
    <property type="project" value="UniProtKB-SubCell"/>
</dbReference>
<evidence type="ECO:0000256" key="5">
    <source>
        <dbReference type="ARBA" id="ARBA00022989"/>
    </source>
</evidence>
<organism evidence="9 10">
    <name type="scientific">Phytoactinopolyspora mesophila</name>
    <dbReference type="NCBI Taxonomy" id="2650750"/>
    <lineage>
        <taxon>Bacteria</taxon>
        <taxon>Bacillati</taxon>
        <taxon>Actinomycetota</taxon>
        <taxon>Actinomycetes</taxon>
        <taxon>Jiangellales</taxon>
        <taxon>Jiangellaceae</taxon>
        <taxon>Phytoactinopolyspora</taxon>
    </lineage>
</organism>
<keyword evidence="3" id="KW-1003">Cell membrane</keyword>
<reference evidence="9 10" key="1">
    <citation type="submission" date="2019-11" db="EMBL/GenBank/DDBJ databases">
        <authorList>
            <person name="Li X.-J."/>
            <person name="Feng X.-M."/>
        </authorList>
    </citation>
    <scope>NUCLEOTIDE SEQUENCE [LARGE SCALE GENOMIC DNA]</scope>
    <source>
        <strain evidence="9 10">XMNu-373</strain>
    </source>
</reference>
<dbReference type="Pfam" id="PF00528">
    <property type="entry name" value="BPD_transp_1"/>
    <property type="match status" value="1"/>
</dbReference>
<evidence type="ECO:0000256" key="7">
    <source>
        <dbReference type="RuleBase" id="RU363032"/>
    </source>
</evidence>
<name>A0A7K3M207_9ACTN</name>
<accession>A0A7K3M207</accession>
<evidence type="ECO:0000313" key="10">
    <source>
        <dbReference type="Proteomes" id="UP000460435"/>
    </source>
</evidence>
<comment type="caution">
    <text evidence="9">The sequence shown here is derived from an EMBL/GenBank/DDBJ whole genome shotgun (WGS) entry which is preliminary data.</text>
</comment>
<evidence type="ECO:0000256" key="1">
    <source>
        <dbReference type="ARBA" id="ARBA00004651"/>
    </source>
</evidence>
<keyword evidence="6 7" id="KW-0472">Membrane</keyword>
<feature type="transmembrane region" description="Helical" evidence="7">
    <location>
        <begin position="84"/>
        <end position="106"/>
    </location>
</feature>
<dbReference type="Gene3D" id="1.10.3720.10">
    <property type="entry name" value="MetI-like"/>
    <property type="match status" value="1"/>
</dbReference>
<evidence type="ECO:0000256" key="3">
    <source>
        <dbReference type="ARBA" id="ARBA00022475"/>
    </source>
</evidence>
<keyword evidence="10" id="KW-1185">Reference proteome</keyword>
<dbReference type="SUPFAM" id="SSF161098">
    <property type="entry name" value="MetI-like"/>
    <property type="match status" value="1"/>
</dbReference>
<dbReference type="CDD" id="cd06261">
    <property type="entry name" value="TM_PBP2"/>
    <property type="match status" value="1"/>
</dbReference>
<comment type="similarity">
    <text evidence="7">Belongs to the binding-protein-dependent transport system permease family.</text>
</comment>